<dbReference type="Proteomes" id="UP001201985">
    <property type="component" value="Unassembled WGS sequence"/>
</dbReference>
<proteinExistence type="predicted"/>
<reference evidence="1 2" key="1">
    <citation type="submission" date="2022-03" db="EMBL/GenBank/DDBJ databases">
        <title>Complete genome analysis of Roseomonas KG 17.1 : a prolific producer of plant growth promoters.</title>
        <authorList>
            <person name="Saadouli I."/>
            <person name="Najjari A."/>
            <person name="Mosbah A."/>
            <person name="Ouzari H.I."/>
        </authorList>
    </citation>
    <scope>NUCLEOTIDE SEQUENCE [LARGE SCALE GENOMIC DNA]</scope>
    <source>
        <strain evidence="1 2">KG17-1</strain>
    </source>
</reference>
<protein>
    <submittedName>
        <fullName evidence="1">Uncharacterized protein</fullName>
    </submittedName>
</protein>
<gene>
    <name evidence="1" type="ORF">MON41_25670</name>
</gene>
<organism evidence="1 2">
    <name type="scientific">Teichococcus vastitatis</name>
    <dbReference type="NCBI Taxonomy" id="2307076"/>
    <lineage>
        <taxon>Bacteria</taxon>
        <taxon>Pseudomonadati</taxon>
        <taxon>Pseudomonadota</taxon>
        <taxon>Alphaproteobacteria</taxon>
        <taxon>Acetobacterales</taxon>
        <taxon>Roseomonadaceae</taxon>
        <taxon>Roseomonas</taxon>
    </lineage>
</organism>
<comment type="caution">
    <text evidence="1">The sequence shown here is derived from an EMBL/GenBank/DDBJ whole genome shotgun (WGS) entry which is preliminary data.</text>
</comment>
<sequence>MSKATRGWLLPAEDRNALLRQFPPRYPRLIAHHVTMKGADTAEWLRRVTDGLVLGEADDGAGVQALVVEIDGTTDRPDGSTFHITWSLAEGRRPVESNAVIRAHGWMPAQRKQRIRLVPGVVS</sequence>
<dbReference type="RefSeq" id="WP_120006858.1">
    <property type="nucleotide sequence ID" value="NZ_JALBUU010000125.1"/>
</dbReference>
<name>A0ABS9WDG7_9PROT</name>
<accession>A0ABS9WDG7</accession>
<dbReference type="EMBL" id="JALBUU010000125">
    <property type="protein sequence ID" value="MCI0757028.1"/>
    <property type="molecule type" value="Genomic_DNA"/>
</dbReference>
<keyword evidence="2" id="KW-1185">Reference proteome</keyword>
<evidence type="ECO:0000313" key="1">
    <source>
        <dbReference type="EMBL" id="MCI0757028.1"/>
    </source>
</evidence>
<evidence type="ECO:0000313" key="2">
    <source>
        <dbReference type="Proteomes" id="UP001201985"/>
    </source>
</evidence>